<protein>
    <submittedName>
        <fullName evidence="2">Uncharacterized protein LOC104774235</fullName>
    </submittedName>
</protein>
<evidence type="ECO:0000313" key="2">
    <source>
        <dbReference type="RefSeq" id="XP_010497191.2"/>
    </source>
</evidence>
<dbReference type="Proteomes" id="UP000694864">
    <property type="component" value="Unplaced"/>
</dbReference>
<gene>
    <name evidence="2" type="primary">LOC104774235</name>
</gene>
<name>A0ABM0Y8H9_CAMSA</name>
<dbReference type="GeneID" id="104774235"/>
<reference evidence="1" key="1">
    <citation type="journal article" date="2014" name="Nat. Commun.">
        <title>The emerging biofuel crop Camelina sativa retains a highly undifferentiated hexaploid genome structure.</title>
        <authorList>
            <person name="Kagale S."/>
            <person name="Koh C."/>
            <person name="Nixon J."/>
            <person name="Bollina V."/>
            <person name="Clarke W.E."/>
            <person name="Tuteja R."/>
            <person name="Spillane C."/>
            <person name="Robinson S.J."/>
            <person name="Links M.G."/>
            <person name="Clarke C."/>
            <person name="Higgins E.E."/>
            <person name="Huebert T."/>
            <person name="Sharpe A.G."/>
            <person name="Parkin I.A."/>
        </authorList>
    </citation>
    <scope>NUCLEOTIDE SEQUENCE [LARGE SCALE GENOMIC DNA]</scope>
    <source>
        <strain evidence="1">cv. DH55</strain>
    </source>
</reference>
<proteinExistence type="predicted"/>
<sequence length="735" mass="84261">MENYTTQAAHLVQSPSSAELGETIEQLRVKLRAQYDEYVRWLRDTASSSVPSSVPQITMVNPDLPPSRQQTITTSLYLPPSDPTPQRTSEISFGTSVEQVVGVQVQKAYYTDWTFKDPFVAKNFRKRRMRFRQSYHKARKRNMKKDHRYHSLHLAFRVRSPRNQLYLGDDRFRSIAVLMAKEKQQRGTRRALFKHRFHEFQKRRSRERYRVVIASFRSKHYSWVVAKKKVKNSSQLFAFPPLNQLNVSVDDLISASTPDSKVYATSPKPLPKVKNNGMKRRFECERGSRKRSSALATCLANYGMRFGYTCSAKSRTHFKQLQEKGPSQEKRAGKEEELLWFPPKNYVSGKLGAELANHGNSLEESFKLDTVSIMTKNDSGLLLEKFVAYVRCLSVQVGTKKNLFNDLFQDNQVWEPGGFLAGQALHDWLVESSGFDKMVDVAKHLRRRLKIYCKLGEVSLVVHDVNGRTIGEGSNGNHNLLLRRIQEFISRVKEFQATSQDLQCRQAEVLTSASKAGTGKTLHYNLVPANFNWEPGGISAAQVELDWLVVCFGRDIIVHDANIEVCNDIKEPMDHGKANRVCECGGLEDSQLLWDWFEKSSIHIELDIAEFWGFKTFGKEFLVSSQKIQQSHYMFLNGPKEKTQKLDSECNWVILEALASLLQNNQRLSLHLEDKMDLSGASSSRCRWLVFDRGKKELRIMEDDGTKAKAESPQGNRLKLYDIIAGEEVVLWEIP</sequence>
<evidence type="ECO:0000313" key="1">
    <source>
        <dbReference type="Proteomes" id="UP000694864"/>
    </source>
</evidence>
<reference evidence="2" key="2">
    <citation type="submission" date="2025-08" db="UniProtKB">
        <authorList>
            <consortium name="RefSeq"/>
        </authorList>
    </citation>
    <scope>IDENTIFICATION</scope>
</reference>
<organism evidence="1 2">
    <name type="scientific">Camelina sativa</name>
    <name type="common">False flax</name>
    <name type="synonym">Myagrum sativum</name>
    <dbReference type="NCBI Taxonomy" id="90675"/>
    <lineage>
        <taxon>Eukaryota</taxon>
        <taxon>Viridiplantae</taxon>
        <taxon>Streptophyta</taxon>
        <taxon>Embryophyta</taxon>
        <taxon>Tracheophyta</taxon>
        <taxon>Spermatophyta</taxon>
        <taxon>Magnoliopsida</taxon>
        <taxon>eudicotyledons</taxon>
        <taxon>Gunneridae</taxon>
        <taxon>Pentapetalae</taxon>
        <taxon>rosids</taxon>
        <taxon>malvids</taxon>
        <taxon>Brassicales</taxon>
        <taxon>Brassicaceae</taxon>
        <taxon>Camelineae</taxon>
        <taxon>Camelina</taxon>
    </lineage>
</organism>
<dbReference type="RefSeq" id="XP_010497191.2">
    <property type="nucleotide sequence ID" value="XM_010498889.2"/>
</dbReference>
<keyword evidence="1" id="KW-1185">Reference proteome</keyword>
<feature type="non-terminal residue" evidence="2">
    <location>
        <position position="735"/>
    </location>
</feature>
<accession>A0ABM0Y8H9</accession>